<proteinExistence type="predicted"/>
<feature type="compositionally biased region" description="Polar residues" evidence="1">
    <location>
        <begin position="23"/>
        <end position="36"/>
    </location>
</feature>
<evidence type="ECO:0000313" key="2">
    <source>
        <dbReference type="EMBL" id="QPV64356.1"/>
    </source>
</evidence>
<protein>
    <submittedName>
        <fullName evidence="2">Uncharacterized protein</fullName>
    </submittedName>
</protein>
<dbReference type="Proteomes" id="UP000595001">
    <property type="component" value="Chromosome"/>
</dbReference>
<dbReference type="GeneID" id="60588228"/>
<organism evidence="2 3">
    <name type="scientific">Halosimplex litoreum</name>
    <dbReference type="NCBI Taxonomy" id="1198301"/>
    <lineage>
        <taxon>Archaea</taxon>
        <taxon>Methanobacteriati</taxon>
        <taxon>Methanobacteriota</taxon>
        <taxon>Stenosarchaea group</taxon>
        <taxon>Halobacteria</taxon>
        <taxon>Halobacteriales</taxon>
        <taxon>Haloarculaceae</taxon>
        <taxon>Halosimplex</taxon>
    </lineage>
</organism>
<reference evidence="2 3" key="1">
    <citation type="submission" date="2020-12" db="EMBL/GenBank/DDBJ databases">
        <title>Halosimplex halophilum sp. nov. and Halosimplex salinum sp. nov., two new members of the genus Halosimplex.</title>
        <authorList>
            <person name="Cui H.L."/>
        </authorList>
    </citation>
    <scope>NUCLEOTIDE SEQUENCE [LARGE SCALE GENOMIC DNA]</scope>
    <source>
        <strain evidence="2 3">YGH94</strain>
    </source>
</reference>
<dbReference type="KEGG" id="hlt:I7X12_07005"/>
<dbReference type="OrthoDB" id="198526at2157"/>
<evidence type="ECO:0000256" key="1">
    <source>
        <dbReference type="SAM" id="MobiDB-lite"/>
    </source>
</evidence>
<accession>A0A7T3G0Y3</accession>
<dbReference type="EMBL" id="CP065856">
    <property type="protein sequence ID" value="QPV64356.1"/>
    <property type="molecule type" value="Genomic_DNA"/>
</dbReference>
<gene>
    <name evidence="2" type="ORF">I7X12_07005</name>
</gene>
<feature type="region of interest" description="Disordered" evidence="1">
    <location>
        <begin position="1"/>
        <end position="53"/>
    </location>
</feature>
<sequence length="53" mass="5798">MTRDTGDYGVPELTEYGSVEAITEQQYNKDGTSTDQYTDDTNGEIVGSTSPYP</sequence>
<dbReference type="AlphaFoldDB" id="A0A7T3G0Y3"/>
<evidence type="ECO:0000313" key="3">
    <source>
        <dbReference type="Proteomes" id="UP000595001"/>
    </source>
</evidence>
<dbReference type="RefSeq" id="WP_198063129.1">
    <property type="nucleotide sequence ID" value="NZ_CP065856.1"/>
</dbReference>
<name>A0A7T3G0Y3_9EURY</name>
<keyword evidence="3" id="KW-1185">Reference proteome</keyword>